<evidence type="ECO:0000313" key="1">
    <source>
        <dbReference type="EMBL" id="OGG07439.1"/>
    </source>
</evidence>
<name>A0A1F5Z4R2_9BACT</name>
<accession>A0A1F5Z4R2</accession>
<reference evidence="1 2" key="1">
    <citation type="journal article" date="2016" name="Nat. Commun.">
        <title>Thousands of microbial genomes shed light on interconnected biogeochemical processes in an aquifer system.</title>
        <authorList>
            <person name="Anantharaman K."/>
            <person name="Brown C.T."/>
            <person name="Hug L.A."/>
            <person name="Sharon I."/>
            <person name="Castelle C.J."/>
            <person name="Probst A.J."/>
            <person name="Thomas B.C."/>
            <person name="Singh A."/>
            <person name="Wilkins M.J."/>
            <person name="Karaoz U."/>
            <person name="Brodie E.L."/>
            <person name="Williams K.H."/>
            <person name="Hubbard S.S."/>
            <person name="Banfield J.F."/>
        </authorList>
    </citation>
    <scope>NUCLEOTIDE SEQUENCE [LARGE SCALE GENOMIC DNA]</scope>
</reference>
<protein>
    <submittedName>
        <fullName evidence="1">Uncharacterized protein</fullName>
    </submittedName>
</protein>
<gene>
    <name evidence="1" type="ORF">A2872_02450</name>
</gene>
<evidence type="ECO:0000313" key="2">
    <source>
        <dbReference type="Proteomes" id="UP000178681"/>
    </source>
</evidence>
<dbReference type="EMBL" id="MFJG01000005">
    <property type="protein sequence ID" value="OGG07439.1"/>
    <property type="molecule type" value="Genomic_DNA"/>
</dbReference>
<dbReference type="Proteomes" id="UP000178681">
    <property type="component" value="Unassembled WGS sequence"/>
</dbReference>
<sequence length="186" mass="21086">MGKIWLIVILFVGALGLGLYFVRPSPQNYPVSVPTAEKEKDADLSALEKYCKEEVLKLPVAPFTYDSKEGPRTSGAMPWISQFMPEDRRINQHKSCSMAYSFNGKIAYGEMGQNYPMYTDKFNAAVVSRLSTKIGPPWERVYGDNIKDGAFPMVYRRENTQMGTVDFIDVFSGGLTLYLKINTYYK</sequence>
<dbReference type="AlphaFoldDB" id="A0A1F5Z4R2"/>
<comment type="caution">
    <text evidence="1">The sequence shown here is derived from an EMBL/GenBank/DDBJ whole genome shotgun (WGS) entry which is preliminary data.</text>
</comment>
<organism evidence="1 2">
    <name type="scientific">Candidatus Gottesmanbacteria bacterium RIFCSPHIGHO2_01_FULL_42_12</name>
    <dbReference type="NCBI Taxonomy" id="1798377"/>
    <lineage>
        <taxon>Bacteria</taxon>
        <taxon>Candidatus Gottesmaniibacteriota</taxon>
    </lineage>
</organism>
<proteinExistence type="predicted"/>